<dbReference type="GeneTree" id="ENSGT00940000159144"/>
<evidence type="ECO:0000256" key="2">
    <source>
        <dbReference type="ARBA" id="ARBA00004496"/>
    </source>
</evidence>
<dbReference type="Proteomes" id="UP001501940">
    <property type="component" value="Chromosome 23"/>
</dbReference>
<dbReference type="InterPro" id="IPR047862">
    <property type="entry name" value="TSC22/BUN_CS"/>
</dbReference>
<reference evidence="10 11" key="1">
    <citation type="submission" date="2022-01" db="EMBL/GenBank/DDBJ databases">
        <title>A chromosome-scale genome assembly of the false clownfish, Amphiprion ocellaris.</title>
        <authorList>
            <person name="Ryu T."/>
        </authorList>
    </citation>
    <scope>NUCLEOTIDE SEQUENCE [LARGE SCALE GENOMIC DNA]</scope>
</reference>
<keyword evidence="4" id="KW-0963">Cytoplasm</keyword>
<keyword evidence="6" id="KW-0539">Nucleus</keyword>
<feature type="region of interest" description="Disordered" evidence="9">
    <location>
        <begin position="57"/>
        <end position="117"/>
    </location>
</feature>
<evidence type="ECO:0000256" key="3">
    <source>
        <dbReference type="ARBA" id="ARBA00007908"/>
    </source>
</evidence>
<keyword evidence="8" id="KW-0175">Coiled coil</keyword>
<feature type="coiled-coil region" evidence="8">
    <location>
        <begin position="157"/>
        <end position="194"/>
    </location>
</feature>
<dbReference type="Ensembl" id="ENSAOCT00000060931.1">
    <property type="protein sequence ID" value="ENSAOCP00000063050.1"/>
    <property type="gene ID" value="ENSAOCG00000018581.2"/>
</dbReference>
<evidence type="ECO:0000256" key="4">
    <source>
        <dbReference type="ARBA" id="ARBA00022490"/>
    </source>
</evidence>
<dbReference type="PANTHER" id="PTHR12348">
    <property type="entry name" value="TSC22"/>
    <property type="match status" value="1"/>
</dbReference>
<evidence type="ECO:0000313" key="10">
    <source>
        <dbReference type="Ensembl" id="ENSAOCP00000063050.1"/>
    </source>
</evidence>
<evidence type="ECO:0000256" key="1">
    <source>
        <dbReference type="ARBA" id="ARBA00004123"/>
    </source>
</evidence>
<dbReference type="PANTHER" id="PTHR12348:SF24">
    <property type="entry name" value="TSC22 DOMAIN FAMILY PROTEIN 3"/>
    <property type="match status" value="1"/>
</dbReference>
<sequence>MSADVKKTISRQQVSDSVPRSQRRPPSTPPLPLRTWQLVAKQPETAVVLRDRRKVRGHVSGVRESWPTATTHRCLTPPSRAQPITEARPRPTNQPRPLRPSAPPPAAPHPHWSVPGRGSDSTMMSLLLFCHSSSSNSLIAIDNKIEQAMDLVKSHLMLAVREEVELLREQIRDLQEKNQQLERENHILRALTHNLSTTQH</sequence>
<keyword evidence="5" id="KW-0597">Phosphoprotein</keyword>
<dbReference type="Gene3D" id="1.20.5.490">
    <property type="entry name" value="Single helix bin"/>
    <property type="match status" value="1"/>
</dbReference>
<feature type="compositionally biased region" description="Pro residues" evidence="9">
    <location>
        <begin position="92"/>
        <end position="108"/>
    </location>
</feature>
<feature type="compositionally biased region" description="Low complexity" evidence="9">
    <location>
        <begin position="10"/>
        <end position="20"/>
    </location>
</feature>
<protein>
    <recommendedName>
        <fullName evidence="7">TSC22 domain family protein 3</fullName>
    </recommendedName>
</protein>
<dbReference type="AlphaFoldDB" id="A0AAQ5ZGY9"/>
<dbReference type="GO" id="GO:0005737">
    <property type="term" value="C:cytoplasm"/>
    <property type="evidence" value="ECO:0007669"/>
    <property type="project" value="UniProtKB-SubCell"/>
</dbReference>
<proteinExistence type="inferred from homology"/>
<evidence type="ECO:0000256" key="6">
    <source>
        <dbReference type="ARBA" id="ARBA00023242"/>
    </source>
</evidence>
<accession>A0AAQ5ZGY9</accession>
<reference evidence="10" key="2">
    <citation type="submission" date="2025-08" db="UniProtKB">
        <authorList>
            <consortium name="Ensembl"/>
        </authorList>
    </citation>
    <scope>IDENTIFICATION</scope>
</reference>
<name>A0AAQ5ZGY9_AMPOC</name>
<dbReference type="CDD" id="cd21936">
    <property type="entry name" value="ZIP_TSC22D"/>
    <property type="match status" value="1"/>
</dbReference>
<dbReference type="GO" id="GO:0005634">
    <property type="term" value="C:nucleus"/>
    <property type="evidence" value="ECO:0007669"/>
    <property type="project" value="UniProtKB-SubCell"/>
</dbReference>
<evidence type="ECO:0000256" key="9">
    <source>
        <dbReference type="SAM" id="MobiDB-lite"/>
    </source>
</evidence>
<dbReference type="PROSITE" id="PS01289">
    <property type="entry name" value="TSC22"/>
    <property type="match status" value="1"/>
</dbReference>
<evidence type="ECO:0000256" key="5">
    <source>
        <dbReference type="ARBA" id="ARBA00022553"/>
    </source>
</evidence>
<dbReference type="SUPFAM" id="SSF58026">
    <property type="entry name" value="Delta-sleep-inducing peptide immunoreactive peptide"/>
    <property type="match status" value="1"/>
</dbReference>
<dbReference type="GO" id="GO:0006357">
    <property type="term" value="P:regulation of transcription by RNA polymerase II"/>
    <property type="evidence" value="ECO:0007669"/>
    <property type="project" value="InterPro"/>
</dbReference>
<organism evidence="10 11">
    <name type="scientific">Amphiprion ocellaris</name>
    <name type="common">Clown anemonefish</name>
    <dbReference type="NCBI Taxonomy" id="80972"/>
    <lineage>
        <taxon>Eukaryota</taxon>
        <taxon>Metazoa</taxon>
        <taxon>Chordata</taxon>
        <taxon>Craniata</taxon>
        <taxon>Vertebrata</taxon>
        <taxon>Euteleostomi</taxon>
        <taxon>Actinopterygii</taxon>
        <taxon>Neopterygii</taxon>
        <taxon>Teleostei</taxon>
        <taxon>Neoteleostei</taxon>
        <taxon>Acanthomorphata</taxon>
        <taxon>Ovalentaria</taxon>
        <taxon>Pomacentridae</taxon>
        <taxon>Amphiprion</taxon>
    </lineage>
</organism>
<evidence type="ECO:0000256" key="7">
    <source>
        <dbReference type="ARBA" id="ARBA00039909"/>
    </source>
</evidence>
<evidence type="ECO:0000256" key="8">
    <source>
        <dbReference type="SAM" id="Coils"/>
    </source>
</evidence>
<evidence type="ECO:0000313" key="11">
    <source>
        <dbReference type="Proteomes" id="UP001501940"/>
    </source>
</evidence>
<dbReference type="Pfam" id="PF01166">
    <property type="entry name" value="TSC22"/>
    <property type="match status" value="1"/>
</dbReference>
<reference evidence="10" key="3">
    <citation type="submission" date="2025-09" db="UniProtKB">
        <authorList>
            <consortium name="Ensembl"/>
        </authorList>
    </citation>
    <scope>IDENTIFICATION</scope>
</reference>
<comment type="similarity">
    <text evidence="3">Belongs to the TSC-22/Dip/Bun family.</text>
</comment>
<dbReference type="InterPro" id="IPR000580">
    <property type="entry name" value="TSC22/Bun"/>
</dbReference>
<feature type="region of interest" description="Disordered" evidence="9">
    <location>
        <begin position="1"/>
        <end position="37"/>
    </location>
</feature>
<keyword evidence="11" id="KW-1185">Reference proteome</keyword>
<comment type="subcellular location">
    <subcellularLocation>
        <location evidence="2">Cytoplasm</location>
    </subcellularLocation>
    <subcellularLocation>
        <location evidence="1">Nucleus</location>
    </subcellularLocation>
</comment>